<dbReference type="Gene3D" id="1.10.8.50">
    <property type="match status" value="1"/>
</dbReference>
<evidence type="ECO:0000256" key="4">
    <source>
        <dbReference type="ARBA" id="ARBA00022801"/>
    </source>
</evidence>
<dbReference type="Pfam" id="PF06831">
    <property type="entry name" value="H2TH"/>
    <property type="match status" value="1"/>
</dbReference>
<dbReference type="PROSITE" id="PS51068">
    <property type="entry name" value="FPG_CAT"/>
    <property type="match status" value="1"/>
</dbReference>
<dbReference type="CDD" id="cd08972">
    <property type="entry name" value="PF_Nei_N"/>
    <property type="match status" value="1"/>
</dbReference>
<dbReference type="GO" id="GO:0016829">
    <property type="term" value="F:lyase activity"/>
    <property type="evidence" value="ECO:0007669"/>
    <property type="project" value="UniProtKB-KW"/>
</dbReference>
<dbReference type="SUPFAM" id="SSF81624">
    <property type="entry name" value="N-terminal domain of MutM-like DNA repair proteins"/>
    <property type="match status" value="1"/>
</dbReference>
<keyword evidence="7" id="KW-0456">Lyase</keyword>
<comment type="caution">
    <text evidence="12">The sequence shown here is derived from an EMBL/GenBank/DDBJ whole genome shotgun (WGS) entry which is preliminary data.</text>
</comment>
<dbReference type="Pfam" id="PF01149">
    <property type="entry name" value="Fapy_DNA_glyco"/>
    <property type="match status" value="1"/>
</dbReference>
<evidence type="ECO:0000259" key="11">
    <source>
        <dbReference type="PROSITE" id="PS51068"/>
    </source>
</evidence>
<feature type="compositionally biased region" description="Basic and acidic residues" evidence="10">
    <location>
        <begin position="329"/>
        <end position="343"/>
    </location>
</feature>
<evidence type="ECO:0000313" key="13">
    <source>
        <dbReference type="Proteomes" id="UP001633002"/>
    </source>
</evidence>
<evidence type="ECO:0000256" key="1">
    <source>
        <dbReference type="ARBA" id="ARBA00001668"/>
    </source>
</evidence>
<dbReference type="Pfam" id="PF21218">
    <property type="entry name" value="Fpg-like_C"/>
    <property type="match status" value="1"/>
</dbReference>
<evidence type="ECO:0000256" key="9">
    <source>
        <dbReference type="ARBA" id="ARBA00023295"/>
    </source>
</evidence>
<proteinExistence type="inferred from homology"/>
<comment type="similarity">
    <text evidence="2">Belongs to the FPG family.</text>
</comment>
<dbReference type="PANTHER" id="PTHR22993:SF9">
    <property type="entry name" value="FORMAMIDOPYRIMIDINE-DNA GLYCOSYLASE"/>
    <property type="match status" value="1"/>
</dbReference>
<feature type="region of interest" description="Disordered" evidence="10">
    <location>
        <begin position="310"/>
        <end position="422"/>
    </location>
</feature>
<dbReference type="SMART" id="SM00898">
    <property type="entry name" value="Fapy_DNA_glyco"/>
    <property type="match status" value="1"/>
</dbReference>
<evidence type="ECO:0000256" key="8">
    <source>
        <dbReference type="ARBA" id="ARBA00023268"/>
    </source>
</evidence>
<dbReference type="SUPFAM" id="SSF46946">
    <property type="entry name" value="S13-like H2TH domain"/>
    <property type="match status" value="1"/>
</dbReference>
<dbReference type="InterPro" id="IPR010979">
    <property type="entry name" value="Ribosomal_uS13-like_H2TH"/>
</dbReference>
<dbReference type="Proteomes" id="UP001633002">
    <property type="component" value="Unassembled WGS sequence"/>
</dbReference>
<dbReference type="PANTHER" id="PTHR22993">
    <property type="entry name" value="FORMAMIDOPYRIMIDINE-DNA GLYCOSYLASE"/>
    <property type="match status" value="1"/>
</dbReference>
<accession>A0ABD3HY97</accession>
<evidence type="ECO:0000256" key="5">
    <source>
        <dbReference type="ARBA" id="ARBA00023125"/>
    </source>
</evidence>
<dbReference type="GO" id="GO:0003677">
    <property type="term" value="F:DNA binding"/>
    <property type="evidence" value="ECO:0007669"/>
    <property type="project" value="UniProtKB-KW"/>
</dbReference>
<keyword evidence="13" id="KW-1185">Reference proteome</keyword>
<evidence type="ECO:0000313" key="12">
    <source>
        <dbReference type="EMBL" id="KAL3696450.1"/>
    </source>
</evidence>
<dbReference type="InterPro" id="IPR015886">
    <property type="entry name" value="H2TH_FPG"/>
</dbReference>
<keyword evidence="4" id="KW-0378">Hydrolase</keyword>
<dbReference type="InterPro" id="IPR035937">
    <property type="entry name" value="FPG_N"/>
</dbReference>
<dbReference type="InterPro" id="IPR012319">
    <property type="entry name" value="FPG_cat"/>
</dbReference>
<reference evidence="12 13" key="1">
    <citation type="submission" date="2024-09" db="EMBL/GenBank/DDBJ databases">
        <title>Chromosome-scale assembly of Riccia sorocarpa.</title>
        <authorList>
            <person name="Paukszto L."/>
        </authorList>
    </citation>
    <scope>NUCLEOTIDE SEQUENCE [LARGE SCALE GENOMIC DNA]</scope>
    <source>
        <strain evidence="12">LP-2024</strain>
        <tissue evidence="12">Aerial parts of the thallus</tissue>
    </source>
</reference>
<sequence length="422" mass="47835">MPELPEVEAARKLVEEHCLGHLIINATVADDSVVLSEVSAVALEEALIGRTIVRAQRKGKHLWWELDRRPWPTFQFGMTGNILIKDVEAVKYKRASASDNEEWPSKFSKVLVKLENGVEMAFTDKRRFARVRLLQNPRTELPISELGPDAYSEYPEEEMFVQALQQRKGALKSVLLDQTFLAGIGNWIADEVLYQARLHPAANISRLTAEDCKALYKSIKEVVEWSVKVNSDHEQFPKSWIFHHRWNKKPGSLEGHEIKFITVGGRTSAYIPALQKKPGLPAETFEKETTTTSSVIASEVTTEKLISRATVRRKRGKPQNTDADVIVPGEEKPVGRTISREQPAEESSPKTTVRGKKRSLRRKSTGSVDPDEPDTLRSRPMKKKHSVRAVSNTKSDKMTDESNDAEEGQEVKFTVSRRYRRR</sequence>
<dbReference type="FunFam" id="1.10.8.50:FF:000009">
    <property type="entry name" value="Formamidopyrimidine-DNA glycosylase"/>
    <property type="match status" value="1"/>
</dbReference>
<keyword evidence="8" id="KW-0511">Multifunctional enzyme</keyword>
<gene>
    <name evidence="12" type="ORF">R1sor_010526</name>
</gene>
<evidence type="ECO:0000256" key="2">
    <source>
        <dbReference type="ARBA" id="ARBA00009409"/>
    </source>
</evidence>
<keyword evidence="9" id="KW-0326">Glycosidase</keyword>
<evidence type="ECO:0000256" key="7">
    <source>
        <dbReference type="ARBA" id="ARBA00023239"/>
    </source>
</evidence>
<comment type="catalytic activity">
    <reaction evidence="1">
        <text>Hydrolysis of DNA containing ring-opened 7-methylguanine residues, releasing 2,6-diamino-4-hydroxy-5-(N-methyl)formamidopyrimidine.</text>
        <dbReference type="EC" id="3.2.2.23"/>
    </reaction>
</comment>
<dbReference type="EMBL" id="JBJQOH010000002">
    <property type="protein sequence ID" value="KAL3696450.1"/>
    <property type="molecule type" value="Genomic_DNA"/>
</dbReference>
<keyword evidence="5" id="KW-0238">DNA-binding</keyword>
<keyword evidence="6" id="KW-0234">DNA repair</keyword>
<dbReference type="AlphaFoldDB" id="A0ABD3HY97"/>
<evidence type="ECO:0000256" key="3">
    <source>
        <dbReference type="ARBA" id="ARBA00022763"/>
    </source>
</evidence>
<protein>
    <recommendedName>
        <fullName evidence="11">Formamidopyrimidine-DNA glycosylase catalytic domain-containing protein</fullName>
    </recommendedName>
</protein>
<dbReference type="SMART" id="SM01232">
    <property type="entry name" value="H2TH"/>
    <property type="match status" value="1"/>
</dbReference>
<dbReference type="GO" id="GO:0006281">
    <property type="term" value="P:DNA repair"/>
    <property type="evidence" value="ECO:0007669"/>
    <property type="project" value="UniProtKB-KW"/>
</dbReference>
<name>A0ABD3HY97_9MARC</name>
<keyword evidence="3" id="KW-0227">DNA damage</keyword>
<dbReference type="FunFam" id="3.20.190.10:FF:000004">
    <property type="entry name" value="Putative Formamidopyrimidine-DNA glycosylase"/>
    <property type="match status" value="1"/>
</dbReference>
<evidence type="ECO:0000256" key="6">
    <source>
        <dbReference type="ARBA" id="ARBA00023204"/>
    </source>
</evidence>
<dbReference type="Gene3D" id="3.20.190.10">
    <property type="entry name" value="MutM-like, N-terminal"/>
    <property type="match status" value="1"/>
</dbReference>
<feature type="compositionally biased region" description="Basic residues" evidence="10">
    <location>
        <begin position="353"/>
        <end position="364"/>
    </location>
</feature>
<feature type="domain" description="Formamidopyrimidine-DNA glycosylase catalytic" evidence="11">
    <location>
        <begin position="2"/>
        <end position="129"/>
    </location>
</feature>
<organism evidence="12 13">
    <name type="scientific">Riccia sorocarpa</name>
    <dbReference type="NCBI Taxonomy" id="122646"/>
    <lineage>
        <taxon>Eukaryota</taxon>
        <taxon>Viridiplantae</taxon>
        <taxon>Streptophyta</taxon>
        <taxon>Embryophyta</taxon>
        <taxon>Marchantiophyta</taxon>
        <taxon>Marchantiopsida</taxon>
        <taxon>Marchantiidae</taxon>
        <taxon>Marchantiales</taxon>
        <taxon>Ricciaceae</taxon>
        <taxon>Riccia</taxon>
    </lineage>
</organism>
<dbReference type="InterPro" id="IPR049332">
    <property type="entry name" value="Fpg-like_C"/>
</dbReference>
<evidence type="ECO:0000256" key="10">
    <source>
        <dbReference type="SAM" id="MobiDB-lite"/>
    </source>
</evidence>
<dbReference type="GO" id="GO:0008534">
    <property type="term" value="F:oxidized purine nucleobase lesion DNA N-glycosylase activity"/>
    <property type="evidence" value="ECO:0007669"/>
    <property type="project" value="UniProtKB-EC"/>
</dbReference>